<dbReference type="GO" id="GO:0005634">
    <property type="term" value="C:nucleus"/>
    <property type="evidence" value="ECO:0007669"/>
    <property type="project" value="TreeGrafter"/>
</dbReference>
<dbReference type="Gene3D" id="3.40.630.30">
    <property type="match status" value="1"/>
</dbReference>
<dbReference type="STRING" id="914234.M2QLV3"/>
<dbReference type="InterPro" id="IPR016181">
    <property type="entry name" value="Acyl_CoA_acyltransferase"/>
</dbReference>
<sequence>MSAYGAITSTRKQVETLPSTFWRLKPRNRTLDAAGGYLTIHHVTLESAREIPGLISYLHFVFTQELERGSTYPQEILPDETYTVDAFEAYYFAADVLVAVLCSSSAPSDDFANGAVVELSLEQARKERSWEDSIAGCYYVKPNYPGRSSHICNAGFLVPPIMRAKGIGLALGQSYLHYGPRLGYEASVFNLVYVNNVASVRIWESLGFEKAGRIPRAGRLKKVDGSPGEEYVDAWVFYRRFDSDADTNSPLATRP</sequence>
<proteinExistence type="predicted"/>
<dbReference type="PANTHER" id="PTHR43138:SF1">
    <property type="entry name" value="N-ACETYLTRANSFERASE ACA1"/>
    <property type="match status" value="1"/>
</dbReference>
<dbReference type="GO" id="GO:0016747">
    <property type="term" value="F:acyltransferase activity, transferring groups other than amino-acyl groups"/>
    <property type="evidence" value="ECO:0007669"/>
    <property type="project" value="InterPro"/>
</dbReference>
<dbReference type="InterPro" id="IPR000182">
    <property type="entry name" value="GNAT_dom"/>
</dbReference>
<evidence type="ECO:0000313" key="2">
    <source>
        <dbReference type="EMBL" id="EMD33140.1"/>
    </source>
</evidence>
<keyword evidence="3" id="KW-1185">Reference proteome</keyword>
<protein>
    <recommendedName>
        <fullName evidence="1">N-acetyltransferase domain-containing protein</fullName>
    </recommendedName>
</protein>
<dbReference type="PANTHER" id="PTHR43138">
    <property type="entry name" value="ACETYLTRANSFERASE, GNAT FAMILY"/>
    <property type="match status" value="1"/>
</dbReference>
<dbReference type="Proteomes" id="UP000016930">
    <property type="component" value="Unassembled WGS sequence"/>
</dbReference>
<dbReference type="EMBL" id="KB445807">
    <property type="protein sequence ID" value="EMD33140.1"/>
    <property type="molecule type" value="Genomic_DNA"/>
</dbReference>
<evidence type="ECO:0000259" key="1">
    <source>
        <dbReference type="PROSITE" id="PS51186"/>
    </source>
</evidence>
<dbReference type="Pfam" id="PF00583">
    <property type="entry name" value="Acetyltransf_1"/>
    <property type="match status" value="1"/>
</dbReference>
<dbReference type="SUPFAM" id="SSF55729">
    <property type="entry name" value="Acyl-CoA N-acyltransferases (Nat)"/>
    <property type="match status" value="1"/>
</dbReference>
<gene>
    <name evidence="2" type="ORF">CERSUDRAFT_118204</name>
</gene>
<organism evidence="2 3">
    <name type="scientific">Ceriporiopsis subvermispora (strain B)</name>
    <name type="common">White-rot fungus</name>
    <name type="synonym">Gelatoporia subvermispora</name>
    <dbReference type="NCBI Taxonomy" id="914234"/>
    <lineage>
        <taxon>Eukaryota</taxon>
        <taxon>Fungi</taxon>
        <taxon>Dikarya</taxon>
        <taxon>Basidiomycota</taxon>
        <taxon>Agaricomycotina</taxon>
        <taxon>Agaricomycetes</taxon>
        <taxon>Polyporales</taxon>
        <taxon>Gelatoporiaceae</taxon>
        <taxon>Gelatoporia</taxon>
    </lineage>
</organism>
<evidence type="ECO:0000313" key="3">
    <source>
        <dbReference type="Proteomes" id="UP000016930"/>
    </source>
</evidence>
<dbReference type="OrthoDB" id="10264707at2759"/>
<reference evidence="2 3" key="1">
    <citation type="journal article" date="2012" name="Proc. Natl. Acad. Sci. U.S.A.">
        <title>Comparative genomics of Ceriporiopsis subvermispora and Phanerochaete chrysosporium provide insight into selective ligninolysis.</title>
        <authorList>
            <person name="Fernandez-Fueyo E."/>
            <person name="Ruiz-Duenas F.J."/>
            <person name="Ferreira P."/>
            <person name="Floudas D."/>
            <person name="Hibbett D.S."/>
            <person name="Canessa P."/>
            <person name="Larrondo L.F."/>
            <person name="James T.Y."/>
            <person name="Seelenfreund D."/>
            <person name="Lobos S."/>
            <person name="Polanco R."/>
            <person name="Tello M."/>
            <person name="Honda Y."/>
            <person name="Watanabe T."/>
            <person name="Watanabe T."/>
            <person name="Ryu J.S."/>
            <person name="Kubicek C.P."/>
            <person name="Schmoll M."/>
            <person name="Gaskell J."/>
            <person name="Hammel K.E."/>
            <person name="St John F.J."/>
            <person name="Vanden Wymelenberg A."/>
            <person name="Sabat G."/>
            <person name="Splinter BonDurant S."/>
            <person name="Syed K."/>
            <person name="Yadav J.S."/>
            <person name="Doddapaneni H."/>
            <person name="Subramanian V."/>
            <person name="Lavin J.L."/>
            <person name="Oguiza J.A."/>
            <person name="Perez G."/>
            <person name="Pisabarro A.G."/>
            <person name="Ramirez L."/>
            <person name="Santoyo F."/>
            <person name="Master E."/>
            <person name="Coutinho P.M."/>
            <person name="Henrissat B."/>
            <person name="Lombard V."/>
            <person name="Magnuson J.K."/>
            <person name="Kuees U."/>
            <person name="Hori C."/>
            <person name="Igarashi K."/>
            <person name="Samejima M."/>
            <person name="Held B.W."/>
            <person name="Barry K.W."/>
            <person name="LaButti K.M."/>
            <person name="Lapidus A."/>
            <person name="Lindquist E.A."/>
            <person name="Lucas S.M."/>
            <person name="Riley R."/>
            <person name="Salamov A.A."/>
            <person name="Hoffmeister D."/>
            <person name="Schwenk D."/>
            <person name="Hadar Y."/>
            <person name="Yarden O."/>
            <person name="de Vries R.P."/>
            <person name="Wiebenga A."/>
            <person name="Stenlid J."/>
            <person name="Eastwood D."/>
            <person name="Grigoriev I.V."/>
            <person name="Berka R.M."/>
            <person name="Blanchette R.A."/>
            <person name="Kersten P."/>
            <person name="Martinez A.T."/>
            <person name="Vicuna R."/>
            <person name="Cullen D."/>
        </authorList>
    </citation>
    <scope>NUCLEOTIDE SEQUENCE [LARGE SCALE GENOMIC DNA]</scope>
    <source>
        <strain evidence="2 3">B</strain>
    </source>
</reference>
<dbReference type="AlphaFoldDB" id="M2QLV3"/>
<dbReference type="PROSITE" id="PS51186">
    <property type="entry name" value="GNAT"/>
    <property type="match status" value="1"/>
</dbReference>
<dbReference type="InterPro" id="IPR052742">
    <property type="entry name" value="Mito_N-acetyltransferase"/>
</dbReference>
<feature type="domain" description="N-acetyltransferase" evidence="1">
    <location>
        <begin position="82"/>
        <end position="242"/>
    </location>
</feature>
<name>M2QLV3_CERS8</name>
<dbReference type="HOGENOM" id="CLU_013985_42_1_1"/>
<accession>M2QLV3</accession>